<evidence type="ECO:0000256" key="1">
    <source>
        <dbReference type="ARBA" id="ARBA00022670"/>
    </source>
</evidence>
<proteinExistence type="inferred from homology"/>
<keyword evidence="7" id="KW-0732">Signal</keyword>
<keyword evidence="3 6" id="KW-0720">Serine protease</keyword>
<dbReference type="GO" id="GO:0006508">
    <property type="term" value="P:proteolysis"/>
    <property type="evidence" value="ECO:0007669"/>
    <property type="project" value="UniProtKB-KW"/>
</dbReference>
<dbReference type="InterPro" id="IPR009003">
    <property type="entry name" value="Peptidase_S1_PA"/>
</dbReference>
<dbReference type="CDD" id="cd00190">
    <property type="entry name" value="Tryp_SPc"/>
    <property type="match status" value="1"/>
</dbReference>
<organism evidence="9 10">
    <name type="scientific">Anopheles epiroticus</name>
    <dbReference type="NCBI Taxonomy" id="199890"/>
    <lineage>
        <taxon>Eukaryota</taxon>
        <taxon>Metazoa</taxon>
        <taxon>Ecdysozoa</taxon>
        <taxon>Arthropoda</taxon>
        <taxon>Hexapoda</taxon>
        <taxon>Insecta</taxon>
        <taxon>Pterygota</taxon>
        <taxon>Neoptera</taxon>
        <taxon>Endopterygota</taxon>
        <taxon>Diptera</taxon>
        <taxon>Nematocera</taxon>
        <taxon>Culicoidea</taxon>
        <taxon>Culicidae</taxon>
        <taxon>Anophelinae</taxon>
        <taxon>Anopheles</taxon>
    </lineage>
</organism>
<reference evidence="9" key="2">
    <citation type="submission" date="2020-05" db="UniProtKB">
        <authorList>
            <consortium name="EnsemblMetazoa"/>
        </authorList>
    </citation>
    <scope>IDENTIFICATION</scope>
    <source>
        <strain evidence="9">Epiroticus2</strain>
    </source>
</reference>
<dbReference type="VEuPathDB" id="VectorBase:AEPI015339"/>
<dbReference type="PROSITE" id="PS50240">
    <property type="entry name" value="TRYPSIN_DOM"/>
    <property type="match status" value="1"/>
</dbReference>
<dbReference type="PROSITE" id="PS00135">
    <property type="entry name" value="TRYPSIN_SER"/>
    <property type="match status" value="1"/>
</dbReference>
<dbReference type="SMART" id="SM00020">
    <property type="entry name" value="Tryp_SPc"/>
    <property type="match status" value="1"/>
</dbReference>
<dbReference type="AlphaFoldDB" id="A0A240PPT3"/>
<dbReference type="InterPro" id="IPR033116">
    <property type="entry name" value="TRYPSIN_SER"/>
</dbReference>
<dbReference type="STRING" id="199890.A0A240PPT3"/>
<dbReference type="InterPro" id="IPR001254">
    <property type="entry name" value="Trypsin_dom"/>
</dbReference>
<dbReference type="EnsemblMetazoa" id="AEPI015339-RA">
    <property type="protein sequence ID" value="AEPI015339-PA"/>
    <property type="gene ID" value="AEPI015339"/>
</dbReference>
<evidence type="ECO:0000313" key="10">
    <source>
        <dbReference type="Proteomes" id="UP000075885"/>
    </source>
</evidence>
<feature type="chain" id="PRO_5012828430" description="Peptidase S1 domain-containing protein" evidence="7">
    <location>
        <begin position="20"/>
        <end position="298"/>
    </location>
</feature>
<comment type="similarity">
    <text evidence="5">Belongs to the peptidase S1 family. CLIP subfamily.</text>
</comment>
<dbReference type="Gene3D" id="2.40.10.10">
    <property type="entry name" value="Trypsin-like serine proteases"/>
    <property type="match status" value="2"/>
</dbReference>
<sequence length="298" mass="32229">MRTFVVLVAVVWLSALASAAQIDIDWSKVRSIEEFDHYWERLPAEMRAYRNSTLTQRITNGQEATPGQFPYQVVLLVDFAEGTGLCGGSVLTRNFVLTAAHCVVSGPSTLASGGIAIMGAHIRNMVEFSQQRIRFSTSGIRRHPLYLSNTLRNDIALILLNSPMTFTVRIQPIRLPARRDTRQFGGFTGTVSGYGRTSDASQDTSPVLRFTSNPVLTSAECILAWGFALAQSENVCLKATGGRSACNGDSGGPLTVESGGPLQIGIVSFVSAAGCAVGMPSVYARVSYFLPWINANLW</sequence>
<name>A0A240PPT3_9DIPT</name>
<keyword evidence="4" id="KW-1015">Disulfide bond</keyword>
<evidence type="ECO:0000256" key="5">
    <source>
        <dbReference type="ARBA" id="ARBA00024195"/>
    </source>
</evidence>
<dbReference type="PANTHER" id="PTHR24250">
    <property type="entry name" value="CHYMOTRYPSIN-RELATED"/>
    <property type="match status" value="1"/>
</dbReference>
<feature type="domain" description="Peptidase S1" evidence="8">
    <location>
        <begin position="58"/>
        <end position="298"/>
    </location>
</feature>
<dbReference type="GO" id="GO:0004252">
    <property type="term" value="F:serine-type endopeptidase activity"/>
    <property type="evidence" value="ECO:0007669"/>
    <property type="project" value="InterPro"/>
</dbReference>
<protein>
    <recommendedName>
        <fullName evidence="8">Peptidase S1 domain-containing protein</fullName>
    </recommendedName>
</protein>
<evidence type="ECO:0000259" key="8">
    <source>
        <dbReference type="PROSITE" id="PS50240"/>
    </source>
</evidence>
<evidence type="ECO:0000256" key="2">
    <source>
        <dbReference type="ARBA" id="ARBA00022801"/>
    </source>
</evidence>
<keyword evidence="2 6" id="KW-0378">Hydrolase</keyword>
<evidence type="ECO:0000256" key="4">
    <source>
        <dbReference type="ARBA" id="ARBA00023157"/>
    </source>
</evidence>
<dbReference type="InterPro" id="IPR043504">
    <property type="entry name" value="Peptidase_S1_PA_chymotrypsin"/>
</dbReference>
<dbReference type="InterPro" id="IPR018114">
    <property type="entry name" value="TRYPSIN_HIS"/>
</dbReference>
<dbReference type="PRINTS" id="PR00722">
    <property type="entry name" value="CHYMOTRYPSIN"/>
</dbReference>
<dbReference type="PROSITE" id="PS00134">
    <property type="entry name" value="TRYPSIN_HIS"/>
    <property type="match status" value="1"/>
</dbReference>
<dbReference type="Proteomes" id="UP000075885">
    <property type="component" value="Unassembled WGS sequence"/>
</dbReference>
<keyword evidence="10" id="KW-1185">Reference proteome</keyword>
<dbReference type="PANTHER" id="PTHR24250:SF50">
    <property type="entry name" value="PEPTIDASE S1 DOMAIN-CONTAINING PROTEIN"/>
    <property type="match status" value="1"/>
</dbReference>
<evidence type="ECO:0000313" key="9">
    <source>
        <dbReference type="EnsemblMetazoa" id="AEPI015339-PA"/>
    </source>
</evidence>
<feature type="signal peptide" evidence="7">
    <location>
        <begin position="1"/>
        <end position="19"/>
    </location>
</feature>
<evidence type="ECO:0000256" key="7">
    <source>
        <dbReference type="SAM" id="SignalP"/>
    </source>
</evidence>
<dbReference type="Pfam" id="PF00089">
    <property type="entry name" value="Trypsin"/>
    <property type="match status" value="1"/>
</dbReference>
<reference evidence="10" key="1">
    <citation type="submission" date="2013-03" db="EMBL/GenBank/DDBJ databases">
        <title>The Genome Sequence of Anopheles epiroticus epiroticus2.</title>
        <authorList>
            <consortium name="The Broad Institute Genomics Platform"/>
            <person name="Neafsey D.E."/>
            <person name="Howell P."/>
            <person name="Walker B."/>
            <person name="Young S.K."/>
            <person name="Zeng Q."/>
            <person name="Gargeya S."/>
            <person name="Fitzgerald M."/>
            <person name="Haas B."/>
            <person name="Abouelleil A."/>
            <person name="Allen A.W."/>
            <person name="Alvarado L."/>
            <person name="Arachchi H.M."/>
            <person name="Berlin A.M."/>
            <person name="Chapman S.B."/>
            <person name="Gainer-Dewar J."/>
            <person name="Goldberg J."/>
            <person name="Griggs A."/>
            <person name="Gujja S."/>
            <person name="Hansen M."/>
            <person name="Howarth C."/>
            <person name="Imamovic A."/>
            <person name="Ireland A."/>
            <person name="Larimer J."/>
            <person name="McCowan C."/>
            <person name="Murphy C."/>
            <person name="Pearson M."/>
            <person name="Poon T.W."/>
            <person name="Priest M."/>
            <person name="Roberts A."/>
            <person name="Saif S."/>
            <person name="Shea T."/>
            <person name="Sisk P."/>
            <person name="Sykes S."/>
            <person name="Wortman J."/>
            <person name="Nusbaum C."/>
            <person name="Birren B."/>
        </authorList>
    </citation>
    <scope>NUCLEOTIDE SEQUENCE [LARGE SCALE GENOMIC DNA]</scope>
    <source>
        <strain evidence="10">Epiroticus2</strain>
    </source>
</reference>
<evidence type="ECO:0000256" key="3">
    <source>
        <dbReference type="ARBA" id="ARBA00022825"/>
    </source>
</evidence>
<keyword evidence="1 6" id="KW-0645">Protease</keyword>
<evidence type="ECO:0000256" key="6">
    <source>
        <dbReference type="RuleBase" id="RU363034"/>
    </source>
</evidence>
<dbReference type="InterPro" id="IPR001314">
    <property type="entry name" value="Peptidase_S1A"/>
</dbReference>
<dbReference type="FunFam" id="2.40.10.10:FF:000034">
    <property type="entry name" value="Eupolytin"/>
    <property type="match status" value="1"/>
</dbReference>
<dbReference type="SUPFAM" id="SSF50494">
    <property type="entry name" value="Trypsin-like serine proteases"/>
    <property type="match status" value="1"/>
</dbReference>
<accession>A0A240PPT3</accession>